<evidence type="ECO:0000256" key="1">
    <source>
        <dbReference type="PROSITE-ProRule" id="PRU00409"/>
    </source>
</evidence>
<evidence type="ECO:0000259" key="2">
    <source>
        <dbReference type="PROSITE" id="PS50975"/>
    </source>
</evidence>
<reference evidence="3 4" key="1">
    <citation type="submission" date="2018-11" db="EMBL/GenBank/DDBJ databases">
        <title>Genome sequence of Saitozyma podzolica DSM 27192.</title>
        <authorList>
            <person name="Aliyu H."/>
            <person name="Gorte O."/>
            <person name="Ochsenreither K."/>
        </authorList>
    </citation>
    <scope>NUCLEOTIDE SEQUENCE [LARGE SCALE GENOMIC DNA]</scope>
    <source>
        <strain evidence="3 4">DSM 27192</strain>
    </source>
</reference>
<evidence type="ECO:0000313" key="3">
    <source>
        <dbReference type="EMBL" id="RSH82908.1"/>
    </source>
</evidence>
<dbReference type="GO" id="GO:0046872">
    <property type="term" value="F:metal ion binding"/>
    <property type="evidence" value="ECO:0007669"/>
    <property type="project" value="InterPro"/>
</dbReference>
<gene>
    <name evidence="3" type="ORF">EHS25_005898</name>
</gene>
<dbReference type="PROSITE" id="PS50975">
    <property type="entry name" value="ATP_GRASP"/>
    <property type="match status" value="1"/>
</dbReference>
<keyword evidence="4" id="KW-1185">Reference proteome</keyword>
<dbReference type="OrthoDB" id="186626at2759"/>
<proteinExistence type="predicted"/>
<dbReference type="AlphaFoldDB" id="A0A427XVI3"/>
<keyword evidence="1" id="KW-0067">ATP-binding</keyword>
<dbReference type="SUPFAM" id="SSF56059">
    <property type="entry name" value="Glutathione synthetase ATP-binding domain-like"/>
    <property type="match status" value="1"/>
</dbReference>
<sequence length="431" mass="48750">MSKGLTLARAFKRAGWTVIGVEEEGWGELCPMRFSASVDAFHLLPPPATAYTEYCNRLLSIAQRHAVTLFIPVSGAGSSVEDARAADYMFEATGGTCRTFIQDSETMLDLHDKDRFMGLVGRLGMAVPTGRMVKSVDQAMEYLRSQGSREPKFVLKCMGLDENRGDMTLFPLEGDDEKLGRTRAKLEGLATRITDECPYVFQEFIAGQEYCTHASVVDGQVTSFVACPSNDMLMTYDNVTTEIIGQRAEAWTRQLLARLAGDSTPSGKTRRLMGHFSYDLILSSKDGELYPLECNARVHTAVILLPLDDIARCYSDNTDSVPRHTLRPPRDTLPRSWIYNDLIMRYLPLVIPSHQLLATLHPSLVEYRTRHDLRPNEDPMKLRVDPTLVADDWLPFLVLWHLWWPAVLVSRWWQGKKWTRLNVSTGRIFEA</sequence>
<name>A0A427XVI3_9TREE</name>
<organism evidence="3 4">
    <name type="scientific">Saitozyma podzolica</name>
    <dbReference type="NCBI Taxonomy" id="1890683"/>
    <lineage>
        <taxon>Eukaryota</taxon>
        <taxon>Fungi</taxon>
        <taxon>Dikarya</taxon>
        <taxon>Basidiomycota</taxon>
        <taxon>Agaricomycotina</taxon>
        <taxon>Tremellomycetes</taxon>
        <taxon>Tremellales</taxon>
        <taxon>Trimorphomycetaceae</taxon>
        <taxon>Saitozyma</taxon>
    </lineage>
</organism>
<comment type="caution">
    <text evidence="3">The sequence shown here is derived from an EMBL/GenBank/DDBJ whole genome shotgun (WGS) entry which is preliminary data.</text>
</comment>
<accession>A0A427XVI3</accession>
<protein>
    <recommendedName>
        <fullName evidence="2">ATP-grasp domain-containing protein</fullName>
    </recommendedName>
</protein>
<dbReference type="EMBL" id="RSCD01000026">
    <property type="protein sequence ID" value="RSH82908.1"/>
    <property type="molecule type" value="Genomic_DNA"/>
</dbReference>
<dbReference type="Proteomes" id="UP000279259">
    <property type="component" value="Unassembled WGS sequence"/>
</dbReference>
<evidence type="ECO:0000313" key="4">
    <source>
        <dbReference type="Proteomes" id="UP000279259"/>
    </source>
</evidence>
<dbReference type="GO" id="GO:0005524">
    <property type="term" value="F:ATP binding"/>
    <property type="evidence" value="ECO:0007669"/>
    <property type="project" value="UniProtKB-UniRule"/>
</dbReference>
<feature type="domain" description="ATP-grasp" evidence="2">
    <location>
        <begin position="117"/>
        <end position="326"/>
    </location>
</feature>
<dbReference type="InterPro" id="IPR011761">
    <property type="entry name" value="ATP-grasp"/>
</dbReference>
<keyword evidence="1" id="KW-0547">Nucleotide-binding</keyword>
<dbReference type="Gene3D" id="3.30.470.20">
    <property type="entry name" value="ATP-grasp fold, B domain"/>
    <property type="match status" value="1"/>
</dbReference>